<organism evidence="1 2">
    <name type="scientific">Methylobacterium haplocladii</name>
    <dbReference type="NCBI Taxonomy" id="1176176"/>
    <lineage>
        <taxon>Bacteria</taxon>
        <taxon>Pseudomonadati</taxon>
        <taxon>Pseudomonadota</taxon>
        <taxon>Alphaproteobacteria</taxon>
        <taxon>Hyphomicrobiales</taxon>
        <taxon>Methylobacteriaceae</taxon>
        <taxon>Methylobacterium</taxon>
    </lineage>
</organism>
<protein>
    <submittedName>
        <fullName evidence="1">Uncharacterized protein</fullName>
    </submittedName>
</protein>
<sequence length="229" mass="26245">MFSKSACLIFCLTFSQPVLSQNIDCQTLKKGLDPFEVNQEFIRRSVKAPGEDLGDPTKDLAKRQIFREKNGIVNAYEDRAGTLTKQIFVYGKPQSMQVYGKIDKPFQVTYRQDLPLDFDYMGSRRNHQFKVSMEMTTSPGNSSVSESNFKYMREDQMIISGCLFGVSLFEVTSQAQNSPLRTMGQVYYSPDLQIALQTEFKTLKDERDIMEVILKTRDIRPISQKIAEP</sequence>
<dbReference type="RefSeq" id="WP_147078160.1">
    <property type="nucleotide sequence ID" value="NZ_BPQN01000020.1"/>
</dbReference>
<dbReference type="AlphaFoldDB" id="A0A512INH1"/>
<proteinExistence type="predicted"/>
<evidence type="ECO:0000313" key="1">
    <source>
        <dbReference type="EMBL" id="GEO99254.1"/>
    </source>
</evidence>
<name>A0A512INH1_9HYPH</name>
<dbReference type="Proteomes" id="UP000321258">
    <property type="component" value="Unassembled WGS sequence"/>
</dbReference>
<reference evidence="1 2" key="1">
    <citation type="submission" date="2019-07" db="EMBL/GenBank/DDBJ databases">
        <title>Whole genome shotgun sequence of Methylobacterium haplocladii NBRC 107714.</title>
        <authorList>
            <person name="Hosoyama A."/>
            <person name="Uohara A."/>
            <person name="Ohji S."/>
            <person name="Ichikawa N."/>
        </authorList>
    </citation>
    <scope>NUCLEOTIDE SEQUENCE [LARGE SCALE GENOMIC DNA]</scope>
    <source>
        <strain evidence="1 2">NBRC 107714</strain>
    </source>
</reference>
<gene>
    <name evidence="1" type="ORF">MHA02_16420</name>
</gene>
<keyword evidence="2" id="KW-1185">Reference proteome</keyword>
<evidence type="ECO:0000313" key="2">
    <source>
        <dbReference type="Proteomes" id="UP000321258"/>
    </source>
</evidence>
<dbReference type="EMBL" id="BJZT01000015">
    <property type="protein sequence ID" value="GEO99254.1"/>
    <property type="molecule type" value="Genomic_DNA"/>
</dbReference>
<comment type="caution">
    <text evidence="1">The sequence shown here is derived from an EMBL/GenBank/DDBJ whole genome shotgun (WGS) entry which is preliminary data.</text>
</comment>
<accession>A0A512INH1</accession>